<proteinExistence type="predicted"/>
<dbReference type="SUPFAM" id="SSF48403">
    <property type="entry name" value="Ankyrin repeat"/>
    <property type="match status" value="1"/>
</dbReference>
<keyword evidence="1" id="KW-0677">Repeat</keyword>
<feature type="repeat" description="ANK" evidence="3">
    <location>
        <begin position="403"/>
        <end position="435"/>
    </location>
</feature>
<name>A0A6B2L2Z3_9EUKA</name>
<evidence type="ECO:0000256" key="3">
    <source>
        <dbReference type="PROSITE-ProRule" id="PRU00023"/>
    </source>
</evidence>
<reference evidence="4" key="1">
    <citation type="journal article" date="2020" name="J. Eukaryot. Microbiol.">
        <title>De novo Sequencing, Assembly and Annotation of the Transcriptome for the Free-Living Testate Amoeba Arcella intermedia.</title>
        <authorList>
            <person name="Ribeiro G.M."/>
            <person name="Porfirio-Sousa A.L."/>
            <person name="Maurer-Alcala X.X."/>
            <person name="Katz L.A."/>
            <person name="Lahr D.J.G."/>
        </authorList>
    </citation>
    <scope>NUCLEOTIDE SEQUENCE</scope>
</reference>
<dbReference type="PROSITE" id="PS50088">
    <property type="entry name" value="ANK_REPEAT"/>
    <property type="match status" value="3"/>
</dbReference>
<dbReference type="PROSITE" id="PS50297">
    <property type="entry name" value="ANK_REP_REGION"/>
    <property type="match status" value="3"/>
</dbReference>
<dbReference type="PANTHER" id="PTHR24201:SF16">
    <property type="entry name" value="ANKYRIN-1-LIKE-RELATED"/>
    <property type="match status" value="1"/>
</dbReference>
<feature type="repeat" description="ANK" evidence="3">
    <location>
        <begin position="370"/>
        <end position="402"/>
    </location>
</feature>
<dbReference type="GO" id="GO:0005634">
    <property type="term" value="C:nucleus"/>
    <property type="evidence" value="ECO:0007669"/>
    <property type="project" value="TreeGrafter"/>
</dbReference>
<dbReference type="InterPro" id="IPR036770">
    <property type="entry name" value="Ankyrin_rpt-contain_sf"/>
</dbReference>
<dbReference type="Pfam" id="PF12796">
    <property type="entry name" value="Ank_2"/>
    <property type="match status" value="1"/>
</dbReference>
<sequence>MKKDQKDLLVANEMEDPLKELVLESIQKRKDHLTAKKMCQSKALYSAMTLAQKSKILGFYYDKNLNKWMKSKNLKLKELVNRELNKAVKYPLLKMKDTIKEILINESPELLNDLISSIKYWDLKPFERCIFLQIPLEVEDYFKFSLNHISKPNLQEYWDIILRNPLLNTLFDNWELYNRLHIDKITDHKIKPFLLKHNETEQRSIVHSSFFEQFLDILKQNEISLDEILDNYGNTALHLWSNHQCDIVETSNETKKWYLSSKFIMEADDFEPYLASENIRIDDLLKNKKWQGWTNYHPPKLQEYITVEIQHPYYNHKVIHFCLSGNISFNIESKNKYHKTPLHVATENGFSEIIELLLTRNAHVEAKDENGCSPLHIACQNGNKPNFDLLISFKANIEAQTKNLETPLHLACLNGHLPIVQALIQMKANIEAKDHVNISSQGLFILL</sequence>
<dbReference type="Pfam" id="PF13606">
    <property type="entry name" value="Ank_3"/>
    <property type="match status" value="1"/>
</dbReference>
<evidence type="ECO:0000313" key="4">
    <source>
        <dbReference type="EMBL" id="NDV31354.1"/>
    </source>
</evidence>
<dbReference type="AlphaFoldDB" id="A0A6B2L2Z3"/>
<dbReference type="PANTHER" id="PTHR24201">
    <property type="entry name" value="ANK_REP_REGION DOMAIN-CONTAINING PROTEIN"/>
    <property type="match status" value="1"/>
</dbReference>
<dbReference type="EMBL" id="GIBP01002385">
    <property type="protein sequence ID" value="NDV31354.1"/>
    <property type="molecule type" value="Transcribed_RNA"/>
</dbReference>
<protein>
    <submittedName>
        <fullName evidence="4">Uncharacterized protein</fullName>
    </submittedName>
</protein>
<evidence type="ECO:0000256" key="2">
    <source>
        <dbReference type="ARBA" id="ARBA00023043"/>
    </source>
</evidence>
<accession>A0A6B2L2Z3</accession>
<dbReference type="InterPro" id="IPR002110">
    <property type="entry name" value="Ankyrin_rpt"/>
</dbReference>
<dbReference type="SMART" id="SM00248">
    <property type="entry name" value="ANK"/>
    <property type="match status" value="3"/>
</dbReference>
<dbReference type="InterPro" id="IPR050776">
    <property type="entry name" value="Ank_Repeat/CDKN_Inhibitor"/>
</dbReference>
<keyword evidence="2 3" id="KW-0040">ANK repeat</keyword>
<evidence type="ECO:0000256" key="1">
    <source>
        <dbReference type="ARBA" id="ARBA00022737"/>
    </source>
</evidence>
<dbReference type="Gene3D" id="1.25.40.20">
    <property type="entry name" value="Ankyrin repeat-containing domain"/>
    <property type="match status" value="1"/>
</dbReference>
<organism evidence="4">
    <name type="scientific">Arcella intermedia</name>
    <dbReference type="NCBI Taxonomy" id="1963864"/>
    <lineage>
        <taxon>Eukaryota</taxon>
        <taxon>Amoebozoa</taxon>
        <taxon>Tubulinea</taxon>
        <taxon>Elardia</taxon>
        <taxon>Arcellinida</taxon>
        <taxon>Sphaerothecina</taxon>
        <taxon>Arcellidae</taxon>
        <taxon>Arcella</taxon>
    </lineage>
</organism>
<feature type="repeat" description="ANK" evidence="3">
    <location>
        <begin position="337"/>
        <end position="369"/>
    </location>
</feature>